<feature type="active site" evidence="3">
    <location>
        <position position="276"/>
    </location>
</feature>
<keyword evidence="2 5" id="KW-0064">Aspartyl protease</keyword>
<dbReference type="Proteomes" id="UP001063166">
    <property type="component" value="Unassembled WGS sequence"/>
</dbReference>
<dbReference type="PROSITE" id="PS00141">
    <property type="entry name" value="ASP_PROTEASE"/>
    <property type="match status" value="1"/>
</dbReference>
<keyword evidence="5" id="KW-0378">Hydrolase</keyword>
<dbReference type="InterPro" id="IPR001969">
    <property type="entry name" value="Aspartic_peptidase_AS"/>
</dbReference>
<name>A0A9P3PCY7_LYOSH</name>
<dbReference type="InterPro" id="IPR033121">
    <property type="entry name" value="PEPTIDASE_A1"/>
</dbReference>
<evidence type="ECO:0000256" key="1">
    <source>
        <dbReference type="ARBA" id="ARBA00007447"/>
    </source>
</evidence>
<evidence type="ECO:0000256" key="3">
    <source>
        <dbReference type="PIRSR" id="PIRSR601461-1"/>
    </source>
</evidence>
<dbReference type="PRINTS" id="PR00792">
    <property type="entry name" value="PEPSIN"/>
</dbReference>
<feature type="region of interest" description="Disordered" evidence="6">
    <location>
        <begin position="54"/>
        <end position="73"/>
    </location>
</feature>
<dbReference type="OrthoDB" id="15189at2759"/>
<dbReference type="Pfam" id="PF00026">
    <property type="entry name" value="Asp"/>
    <property type="match status" value="1"/>
</dbReference>
<feature type="domain" description="Peptidase A1" evidence="7">
    <location>
        <begin position="79"/>
        <end position="380"/>
    </location>
</feature>
<evidence type="ECO:0000313" key="9">
    <source>
        <dbReference type="Proteomes" id="UP001063166"/>
    </source>
</evidence>
<reference evidence="8" key="1">
    <citation type="submission" date="2022-07" db="EMBL/GenBank/DDBJ databases">
        <title>The genome of Lyophyllum shimeji provides insight into the initial evolution of ectomycorrhizal fungal genome.</title>
        <authorList>
            <person name="Kobayashi Y."/>
            <person name="Shibata T."/>
            <person name="Hirakawa H."/>
            <person name="Shigenobu S."/>
            <person name="Nishiyama T."/>
            <person name="Yamada A."/>
            <person name="Hasebe M."/>
            <person name="Kawaguchi M."/>
        </authorList>
    </citation>
    <scope>NUCLEOTIDE SEQUENCE</scope>
    <source>
        <strain evidence="8">AT787</strain>
    </source>
</reference>
<dbReference type="SUPFAM" id="SSF50630">
    <property type="entry name" value="Acid proteases"/>
    <property type="match status" value="1"/>
</dbReference>
<keyword evidence="9" id="KW-1185">Reference proteome</keyword>
<organism evidence="8 9">
    <name type="scientific">Lyophyllum shimeji</name>
    <name type="common">Hon-shimeji</name>
    <name type="synonym">Tricholoma shimeji</name>
    <dbReference type="NCBI Taxonomy" id="47721"/>
    <lineage>
        <taxon>Eukaryota</taxon>
        <taxon>Fungi</taxon>
        <taxon>Dikarya</taxon>
        <taxon>Basidiomycota</taxon>
        <taxon>Agaricomycotina</taxon>
        <taxon>Agaricomycetes</taxon>
        <taxon>Agaricomycetidae</taxon>
        <taxon>Agaricales</taxon>
        <taxon>Tricholomatineae</taxon>
        <taxon>Lyophyllaceae</taxon>
        <taxon>Lyophyllum</taxon>
    </lineage>
</organism>
<comment type="similarity">
    <text evidence="1 5">Belongs to the peptidase A1 family.</text>
</comment>
<dbReference type="GO" id="GO:0006508">
    <property type="term" value="P:proteolysis"/>
    <property type="evidence" value="ECO:0007669"/>
    <property type="project" value="UniProtKB-KW"/>
</dbReference>
<dbReference type="GO" id="GO:0004190">
    <property type="term" value="F:aspartic-type endopeptidase activity"/>
    <property type="evidence" value="ECO:0007669"/>
    <property type="project" value="UniProtKB-KW"/>
</dbReference>
<dbReference type="PROSITE" id="PS51767">
    <property type="entry name" value="PEPTIDASE_A1"/>
    <property type="match status" value="1"/>
</dbReference>
<dbReference type="InterPro" id="IPR021109">
    <property type="entry name" value="Peptidase_aspartic_dom_sf"/>
</dbReference>
<feature type="disulfide bond" evidence="4">
    <location>
        <begin position="110"/>
        <end position="114"/>
    </location>
</feature>
<dbReference type="PANTHER" id="PTHR47966">
    <property type="entry name" value="BETA-SITE APP-CLEAVING ENZYME, ISOFORM A-RELATED"/>
    <property type="match status" value="1"/>
</dbReference>
<protein>
    <submittedName>
        <fullName evidence="8">Peptidase A1 family protein</fullName>
    </submittedName>
</protein>
<accession>A0A9P3PCY7</accession>
<sequence>MASFVSWLSTTSSQKRRGKSRALSSSSVLELIRKLDSKMHRGFQAFLRNTGAYHPNDKRQTAKRATGSDELTDDGGTLWHGTISLGTPPVSFTVDFDTGSSDLFLPAQTCQVNCEGHIAYDTDASSTARNLNRTFSLSFGDGSTVHGNQFTDTVIIANLTATNQTVGAASRYSTGFAIDQFPPDGLMGMAFPQISNFPANPVFQTLIAENKTTARQFAFKLTNSGSELFLGGANNSQFIGSLSINPVVREGFWQVSLDAVNVNGAAAVVAQSAIIDTGTTLVLGNWNSVSAVYAAIPGSQAATSTIGPGFFTYLSISLTFGGKAFAISPSTFNLGLAAPGSSDCVGGIAAINENFWIVGDVFLQNVYTVFDVGNSSVGFATLA</sequence>
<evidence type="ECO:0000256" key="5">
    <source>
        <dbReference type="RuleBase" id="RU000454"/>
    </source>
</evidence>
<dbReference type="AlphaFoldDB" id="A0A9P3PCY7"/>
<dbReference type="Gene3D" id="2.40.70.10">
    <property type="entry name" value="Acid Proteases"/>
    <property type="match status" value="2"/>
</dbReference>
<keyword evidence="5" id="KW-0645">Protease</keyword>
<dbReference type="CDD" id="cd05471">
    <property type="entry name" value="pepsin_like"/>
    <property type="match status" value="1"/>
</dbReference>
<gene>
    <name evidence="8" type="ORF">LshimejAT787_0104460</name>
</gene>
<feature type="active site" evidence="3">
    <location>
        <position position="97"/>
    </location>
</feature>
<dbReference type="InterPro" id="IPR034164">
    <property type="entry name" value="Pepsin-like_dom"/>
</dbReference>
<evidence type="ECO:0000256" key="4">
    <source>
        <dbReference type="PIRSR" id="PIRSR601461-2"/>
    </source>
</evidence>
<dbReference type="InterPro" id="IPR001461">
    <property type="entry name" value="Aspartic_peptidase_A1"/>
</dbReference>
<dbReference type="PANTHER" id="PTHR47966:SF51">
    <property type="entry name" value="BETA-SITE APP-CLEAVING ENZYME, ISOFORM A-RELATED"/>
    <property type="match status" value="1"/>
</dbReference>
<dbReference type="FunFam" id="2.40.70.10:FF:000008">
    <property type="entry name" value="Cathepsin D"/>
    <property type="match status" value="1"/>
</dbReference>
<evidence type="ECO:0000256" key="6">
    <source>
        <dbReference type="SAM" id="MobiDB-lite"/>
    </source>
</evidence>
<proteinExistence type="inferred from homology"/>
<keyword evidence="4" id="KW-1015">Disulfide bond</keyword>
<evidence type="ECO:0000259" key="7">
    <source>
        <dbReference type="PROSITE" id="PS51767"/>
    </source>
</evidence>
<dbReference type="EMBL" id="BRPK01000001">
    <property type="protein sequence ID" value="GLB33562.1"/>
    <property type="molecule type" value="Genomic_DNA"/>
</dbReference>
<comment type="caution">
    <text evidence="8">The sequence shown here is derived from an EMBL/GenBank/DDBJ whole genome shotgun (WGS) entry which is preliminary data.</text>
</comment>
<evidence type="ECO:0000313" key="8">
    <source>
        <dbReference type="EMBL" id="GLB33562.1"/>
    </source>
</evidence>
<evidence type="ECO:0000256" key="2">
    <source>
        <dbReference type="ARBA" id="ARBA00022750"/>
    </source>
</evidence>